<feature type="compositionally biased region" description="Polar residues" evidence="13">
    <location>
        <begin position="380"/>
        <end position="406"/>
    </location>
</feature>
<feature type="compositionally biased region" description="Polar residues" evidence="13">
    <location>
        <begin position="2113"/>
        <end position="2127"/>
    </location>
</feature>
<feature type="compositionally biased region" description="Low complexity" evidence="13">
    <location>
        <begin position="407"/>
        <end position="418"/>
    </location>
</feature>
<feature type="region of interest" description="Disordered" evidence="13">
    <location>
        <begin position="524"/>
        <end position="574"/>
    </location>
</feature>
<evidence type="ECO:0000256" key="5">
    <source>
        <dbReference type="ARBA" id="ARBA00022448"/>
    </source>
</evidence>
<feature type="region of interest" description="Disordered" evidence="13">
    <location>
        <begin position="1800"/>
        <end position="1871"/>
    </location>
</feature>
<gene>
    <name evidence="15" type="ORF">PYX00_009908</name>
</gene>
<evidence type="ECO:0000256" key="12">
    <source>
        <dbReference type="SAM" id="Coils"/>
    </source>
</evidence>
<protein>
    <recommendedName>
        <fullName evidence="4">HECT-type E3 ubiquitin transferase</fullName>
        <ecNumber evidence="4">2.3.2.26</ecNumber>
    </recommendedName>
</protein>
<feature type="compositionally biased region" description="Low complexity" evidence="13">
    <location>
        <begin position="999"/>
        <end position="1017"/>
    </location>
</feature>
<dbReference type="Gene3D" id="3.30.2410.10">
    <property type="entry name" value="Hect, E3 ligase catalytic domain"/>
    <property type="match status" value="1"/>
</dbReference>
<evidence type="ECO:0000256" key="11">
    <source>
        <dbReference type="PROSITE-ProRule" id="PRU00104"/>
    </source>
</evidence>
<dbReference type="InterPro" id="IPR050409">
    <property type="entry name" value="E3_ubiq-protein_ligase"/>
</dbReference>
<dbReference type="Gene3D" id="3.30.2160.10">
    <property type="entry name" value="Hect, E3 ligase catalytic domain"/>
    <property type="match status" value="1"/>
</dbReference>
<feature type="coiled-coil region" evidence="12">
    <location>
        <begin position="1693"/>
        <end position="1724"/>
    </location>
</feature>
<evidence type="ECO:0000256" key="13">
    <source>
        <dbReference type="SAM" id="MobiDB-lite"/>
    </source>
</evidence>
<feature type="compositionally biased region" description="Basic and acidic residues" evidence="13">
    <location>
        <begin position="1927"/>
        <end position="1943"/>
    </location>
</feature>
<feature type="compositionally biased region" description="Polar residues" evidence="13">
    <location>
        <begin position="838"/>
        <end position="855"/>
    </location>
</feature>
<dbReference type="GO" id="GO:0005737">
    <property type="term" value="C:cytoplasm"/>
    <property type="evidence" value="ECO:0007669"/>
    <property type="project" value="TreeGrafter"/>
</dbReference>
<comment type="subcellular location">
    <subcellularLocation>
        <location evidence="2">Nucleus</location>
    </subcellularLocation>
</comment>
<feature type="compositionally biased region" description="Polar residues" evidence="13">
    <location>
        <begin position="1190"/>
        <end position="1199"/>
    </location>
</feature>
<dbReference type="InterPro" id="IPR025527">
    <property type="entry name" value="HUWE1/Rev1_UBM"/>
</dbReference>
<feature type="compositionally biased region" description="Acidic residues" evidence="13">
    <location>
        <begin position="423"/>
        <end position="432"/>
    </location>
</feature>
<feature type="compositionally biased region" description="Acidic residues" evidence="13">
    <location>
        <begin position="530"/>
        <end position="572"/>
    </location>
</feature>
<keyword evidence="8" id="KW-0509">mRNA transport</keyword>
<evidence type="ECO:0000256" key="6">
    <source>
        <dbReference type="ARBA" id="ARBA00022679"/>
    </source>
</evidence>
<dbReference type="Pfam" id="PF14377">
    <property type="entry name" value="UBM"/>
    <property type="match status" value="3"/>
</dbReference>
<dbReference type="PANTHER" id="PTHR11254">
    <property type="entry name" value="HECT DOMAIN UBIQUITIN-PROTEIN LIGASE"/>
    <property type="match status" value="1"/>
</dbReference>
<evidence type="ECO:0000313" key="15">
    <source>
        <dbReference type="EMBL" id="KAL0267719.1"/>
    </source>
</evidence>
<keyword evidence="9" id="KW-0539">Nucleus</keyword>
<feature type="region of interest" description="Disordered" evidence="13">
    <location>
        <begin position="838"/>
        <end position="932"/>
    </location>
</feature>
<evidence type="ECO:0000259" key="14">
    <source>
        <dbReference type="PROSITE" id="PS50237"/>
    </source>
</evidence>
<feature type="region of interest" description="Disordered" evidence="13">
    <location>
        <begin position="2103"/>
        <end position="2127"/>
    </location>
</feature>
<evidence type="ECO:0000256" key="8">
    <source>
        <dbReference type="ARBA" id="ARBA00022816"/>
    </source>
</evidence>
<feature type="region of interest" description="Disordered" evidence="13">
    <location>
        <begin position="1896"/>
        <end position="1950"/>
    </location>
</feature>
<dbReference type="GO" id="GO:0009966">
    <property type="term" value="P:regulation of signal transduction"/>
    <property type="evidence" value="ECO:0007669"/>
    <property type="project" value="UniProtKB-ARBA"/>
</dbReference>
<dbReference type="GO" id="GO:0061630">
    <property type="term" value="F:ubiquitin protein ligase activity"/>
    <property type="evidence" value="ECO:0007669"/>
    <property type="project" value="UniProtKB-EC"/>
</dbReference>
<keyword evidence="12" id="KW-0175">Coiled coil</keyword>
<feature type="region of interest" description="Disordered" evidence="13">
    <location>
        <begin position="1178"/>
        <end position="1203"/>
    </location>
</feature>
<dbReference type="PANTHER" id="PTHR11254:SF67">
    <property type="entry name" value="E3 UBIQUITIN-PROTEIN LIGASE HUWE1"/>
    <property type="match status" value="1"/>
</dbReference>
<evidence type="ECO:0000256" key="10">
    <source>
        <dbReference type="ARBA" id="ARBA00034494"/>
    </source>
</evidence>
<feature type="region of interest" description="Disordered" evidence="13">
    <location>
        <begin position="999"/>
        <end position="1122"/>
    </location>
</feature>
<organism evidence="15">
    <name type="scientific">Menopon gallinae</name>
    <name type="common">poultry shaft louse</name>
    <dbReference type="NCBI Taxonomy" id="328185"/>
    <lineage>
        <taxon>Eukaryota</taxon>
        <taxon>Metazoa</taxon>
        <taxon>Ecdysozoa</taxon>
        <taxon>Arthropoda</taxon>
        <taxon>Hexapoda</taxon>
        <taxon>Insecta</taxon>
        <taxon>Pterygota</taxon>
        <taxon>Neoptera</taxon>
        <taxon>Paraneoptera</taxon>
        <taxon>Psocodea</taxon>
        <taxon>Troctomorpha</taxon>
        <taxon>Phthiraptera</taxon>
        <taxon>Amblycera</taxon>
        <taxon>Menoponidae</taxon>
        <taxon>Menopon</taxon>
    </lineage>
</organism>
<comment type="similarity">
    <text evidence="10">Belongs to the UPL family. TOM1/PTR1 subfamily.</text>
</comment>
<feature type="compositionally biased region" description="Polar residues" evidence="13">
    <location>
        <begin position="790"/>
        <end position="820"/>
    </location>
</feature>
<feature type="compositionally biased region" description="Basic and acidic residues" evidence="13">
    <location>
        <begin position="149"/>
        <end position="166"/>
    </location>
</feature>
<comment type="pathway">
    <text evidence="3">Protein modification; protein ubiquitination.</text>
</comment>
<dbReference type="FunFam" id="3.90.1750.10:FF:000003">
    <property type="entry name" value="E3 ubiquitin-protein ligase UPL1"/>
    <property type="match status" value="1"/>
</dbReference>
<dbReference type="EMBL" id="JARGDH010000005">
    <property type="protein sequence ID" value="KAL0267719.1"/>
    <property type="molecule type" value="Genomic_DNA"/>
</dbReference>
<name>A0AAW2HCT3_9NEOP</name>
<comment type="caution">
    <text evidence="15">The sequence shown here is derived from an EMBL/GenBank/DDBJ whole genome shotgun (WGS) entry which is preliminary data.</text>
</comment>
<feature type="region of interest" description="Disordered" evidence="13">
    <location>
        <begin position="616"/>
        <end position="649"/>
    </location>
</feature>
<feature type="region of interest" description="Disordered" evidence="13">
    <location>
        <begin position="371"/>
        <end position="433"/>
    </location>
</feature>
<evidence type="ECO:0000256" key="7">
    <source>
        <dbReference type="ARBA" id="ARBA00022786"/>
    </source>
</evidence>
<sequence>MEEPSTLRTAIERTIRARICTDIQPFFRELFFLMRHSEAGICRNPELYLEIAQKVLRVEYNVSDDDRLILKYVRKSERNVEEPTIDKTAVTLIRTLLDKLVEPDEYLMKTYSETAAPESTAKEAQSTTLQNKLFAADLDTFTSVLANKKPTENKEKEKKETTEEKKPKKLLSKSEILSVLTDAVKSYVGYSKLIMDQVFEVDPNNPILTEDMTAVRFILEKFVLLPGVDKESLEMASEARLLLGAVGACNHSTTIQLALVMEVKNCIQRIVNSHYEDTKEKYNDVCCILSLISDMMAMCPPVNWLSIVNNSVVKMKNNVAHLSNISKLFTRKGLISELARLPHNLDLSNPNFVFAMNAALKPLETLTKLANDPGCRSHGMDTSTKANSRHSTTSRPVQESGTDPTMTNSSGTTSGNTNAQGEETNEDTENTENDLSAAAESLEPASDGQVNDDITDIGEIVLEDQNMDRDTDRGSSMHMDEIVIPPDRVPVENDDLPNSMTLQTALMQMTSEMVHGLITELQPSNQEQLTDPDDPDNLEEDQYGDEQMEEDNNEVDEGGYNNENDDPDDDFLMDPSVFSRPEPIMNDLFFVEYPGNDGETLGSFNELYGDDPTIRHEEPAVQNPPPVHHPLLMRRNREEPAPARNPRSRPRRYQLLQFNPRSHSTHRPDLLQNLLFSRRHFRAVDYRQGNDQESQNSGNYSFRGGNLILMDNGFGMLTRADEENIDLLDQSMAHYFGHHLSTNMQSVCYVRWASEMKILDADSAAMAATVLSYRLRPTLEMYREEEAKAKNTNQSPAMDVSSPPSSTETNKNVEMTEVPQSSLETNAIDVLMHLPHQATATGDNQNVTRTESEPSQEAEPLPAENDANAENRVNVEERSDGAAARMPEATESNEDSNPRDSFTPYFMFDEEHEGRPSFQGQGNSEEMAEEEESCEQLVTIDMNAPSQEVEGDISFLCWGNRSRSDINLPLRRVSGSIRITPTTVPPAVYPLMSSPTLLEVTQSSETSTSDSQCETQTPPAPLSNDSGDTSIFRQNTTVTQDVSNNDTLQPSDADTTETETTANRTPQQFPDFLPSMFGQNAENRERSPTPTQPPAPFPESESTPAANAEGEPSTAAASSNDIAEDASPVPLDAEEMIQLYPNGRATYRGISIPAGLDPSFLAALPSDMREEVFSNHLRQQSLQRGDLARESTTPPSSTAPDEVNPEFLAALPLNIQEEVLAQQRQERQRQVAASANPNDPFDAAAFFQNLPSSLRQSILADIEESQISVLPPDLAAEAQNLRREHDARNRHYFQERERVLAHNTLSSILRGTGSRGTRVAIHPVPTIRSPWDIPPLSRPNDNNRMELSSETTGRQLLDQEAVSTLLVLLFVQDFRLNINRLHRVITNLCCHPPTRDFVIRTLISIMEKCNESRSNAVVSSPRQTSPKRKIPRSSFYAQSCTSGEPEIVNQSTDPAPTWLNLSMDAALGCRVNVFQVQLKRYGKRSVDNYVAHSVSIHPQAAPIVVRKAMDLLFTLTKVFQNEFLPKKSKEADKSCEISAGKRQIVTPFWDILVRLENLNSGKFSKKGKSALKSLTSTPFSEVEPRASSFDRSLMGHLVTMLTCPLIKSSTELTDKLLHILNLISDGFTEINEEEAVPVTEEHLKIIVNVLTSNGCTENGLEQATNLLIRMSNCPDPTRITSLKLLISGAREVASLVKEHIEALLQELKEANAKAKSDAELEVELKENHRKGQIQDRFTKKSVVITAPSKVKGGFDIQLPAMQPLISKTSSQSFFLRILKVIIQLREVLVFRRRMEGTEKNIGEKDKRMGSGRSGSTASASGEPDAASRSRLVNPGGLGDSEDTQPTQLSLYQSPNEDNDDGARSATSSMSVDIEVVDGSSQYMEGSVVMEDTNEQTVIESQPEGSSAAPSDSRQRKTSESDVTMDTDSERDSKAAEPSEKEESSEQFPSLTKQLQLDDLWISLSECLTELEKTPDHQAALILQPAVEAFFLVHSTAINECRVLMPSGNTPTSTPRRGRTDGPPALMPIFPTPFSFGFGDLPRRSQQSNFLVSVTASDVLSGNAQGSRHVNSQNSRPGQNQSFGYIISEYRRFIQASGASSSSPLALDADSEANPETSTSQASQPVSEINSSTSLATFFKQTESSPLLDPFKFLRFAELHRAVLNQILRQSTTHLADGPFAILVNFTRVLDFDVKRKYFRRELEKMDDGSRRGDETTVNVNRSHVFEESFRELHRKSPEEWKNKFYVAFESEEGQDAGGLLREWYMIISREIFNPDYALFTVSPGDRVTYTINPSSHCNPNHLLYFKFVGRLIAKAIYDSKYLECYFTRSFYKHILGVPVKYQDMESEDPEFYEGLVYLKNHKISDLGNDLTFTTDVQEFGVTETRELKPNGANIPVTDENKMDYIHLVCQMKMTGAIRKQLDAFLEGFYEIIPKQLISIFNEQELELLISGLPNIDIDDLKNNTEYTKYSRNSMQIVWFWRALREMDSQDQAKFLQFVTGTSKVPLQGFAALEGMNGIQKFQIHRDDRSTDRLPSAHTCFNQLDLPAYETYTKLKNNLLKAIHECSEGFGFA</sequence>
<dbReference type="FunFam" id="3.30.2160.10:FF:000001">
    <property type="entry name" value="E3 ubiquitin-protein ligase NEDD4-like"/>
    <property type="match status" value="1"/>
</dbReference>
<evidence type="ECO:0000256" key="3">
    <source>
        <dbReference type="ARBA" id="ARBA00004906"/>
    </source>
</evidence>
<dbReference type="PROSITE" id="PS50237">
    <property type="entry name" value="HECT"/>
    <property type="match status" value="1"/>
</dbReference>
<keyword evidence="7 11" id="KW-0833">Ubl conjugation pathway</keyword>
<comment type="catalytic activity">
    <reaction evidence="1">
        <text>S-ubiquitinyl-[E2 ubiquitin-conjugating enzyme]-L-cysteine + [acceptor protein]-L-lysine = [E2 ubiquitin-conjugating enzyme]-L-cysteine + N(6)-ubiquitinyl-[acceptor protein]-L-lysine.</text>
        <dbReference type="EC" id="2.3.2.26"/>
    </reaction>
</comment>
<proteinExistence type="inferred from homology"/>
<dbReference type="EC" id="2.3.2.26" evidence="4"/>
<evidence type="ECO:0000256" key="2">
    <source>
        <dbReference type="ARBA" id="ARBA00004123"/>
    </source>
</evidence>
<dbReference type="CDD" id="cd00078">
    <property type="entry name" value="HECTc"/>
    <property type="match status" value="1"/>
</dbReference>
<dbReference type="InterPro" id="IPR035983">
    <property type="entry name" value="Hect_E3_ubiquitin_ligase"/>
</dbReference>
<dbReference type="GO" id="GO:0005634">
    <property type="term" value="C:nucleus"/>
    <property type="evidence" value="ECO:0007669"/>
    <property type="project" value="UniProtKB-SubCell"/>
</dbReference>
<feature type="domain" description="HECT" evidence="14">
    <location>
        <begin position="2236"/>
        <end position="2572"/>
    </location>
</feature>
<feature type="compositionally biased region" description="Polar residues" evidence="13">
    <location>
        <begin position="1843"/>
        <end position="1855"/>
    </location>
</feature>
<dbReference type="GO" id="GO:0006511">
    <property type="term" value="P:ubiquitin-dependent protein catabolic process"/>
    <property type="evidence" value="ECO:0007669"/>
    <property type="project" value="TreeGrafter"/>
</dbReference>
<dbReference type="FunFam" id="3.30.2410.10:FF:000004">
    <property type="entry name" value="E3 ubiquitin-protein ligase HUWE1, variant"/>
    <property type="match status" value="1"/>
</dbReference>
<dbReference type="EMBL" id="JARGDH010000005">
    <property type="protein sequence ID" value="KAL0267720.1"/>
    <property type="molecule type" value="Genomic_DNA"/>
</dbReference>
<evidence type="ECO:0000256" key="9">
    <source>
        <dbReference type="ARBA" id="ARBA00023242"/>
    </source>
</evidence>
<dbReference type="GO" id="GO:0000209">
    <property type="term" value="P:protein polyubiquitination"/>
    <property type="evidence" value="ECO:0007669"/>
    <property type="project" value="TreeGrafter"/>
</dbReference>
<evidence type="ECO:0000256" key="4">
    <source>
        <dbReference type="ARBA" id="ARBA00012485"/>
    </source>
</evidence>
<accession>A0AAW2HCT3</accession>
<feature type="region of interest" description="Disordered" evidence="13">
    <location>
        <begin position="146"/>
        <end position="167"/>
    </location>
</feature>
<keyword evidence="6" id="KW-0808">Transferase</keyword>
<dbReference type="SMART" id="SM00119">
    <property type="entry name" value="HECTc"/>
    <property type="match status" value="1"/>
</dbReference>
<dbReference type="SUPFAM" id="SSF56204">
    <property type="entry name" value="Hect, E3 ligase catalytic domain"/>
    <property type="match status" value="1"/>
</dbReference>
<feature type="active site" description="Glycyl thioester intermediate" evidence="11">
    <location>
        <position position="2539"/>
    </location>
</feature>
<dbReference type="EMBL" id="JARGDH010000005">
    <property type="protein sequence ID" value="KAL0267722.1"/>
    <property type="molecule type" value="Genomic_DNA"/>
</dbReference>
<feature type="compositionally biased region" description="Polar residues" evidence="13">
    <location>
        <begin position="1896"/>
        <end position="1911"/>
    </location>
</feature>
<reference evidence="15" key="1">
    <citation type="journal article" date="2024" name="Gigascience">
        <title>Chromosome-level genome of the poultry shaft louse Menopon gallinae provides insight into the host-switching and adaptive evolution of parasitic lice.</title>
        <authorList>
            <person name="Xu Y."/>
            <person name="Ma L."/>
            <person name="Liu S."/>
            <person name="Liang Y."/>
            <person name="Liu Q."/>
            <person name="He Z."/>
            <person name="Tian L."/>
            <person name="Duan Y."/>
            <person name="Cai W."/>
            <person name="Li H."/>
            <person name="Song F."/>
        </authorList>
    </citation>
    <scope>NUCLEOTIDE SEQUENCE</scope>
    <source>
        <strain evidence="15">Cailab_2023a</strain>
    </source>
</reference>
<dbReference type="InterPro" id="IPR000569">
    <property type="entry name" value="HECT_dom"/>
</dbReference>
<dbReference type="Pfam" id="PF00632">
    <property type="entry name" value="HECT"/>
    <property type="match status" value="1"/>
</dbReference>
<dbReference type="GO" id="GO:0051028">
    <property type="term" value="P:mRNA transport"/>
    <property type="evidence" value="ECO:0007669"/>
    <property type="project" value="UniProtKB-KW"/>
</dbReference>
<keyword evidence="5" id="KW-0813">Transport</keyword>
<feature type="compositionally biased region" description="Polar residues" evidence="13">
    <location>
        <begin position="1023"/>
        <end position="1050"/>
    </location>
</feature>
<evidence type="ECO:0000256" key="1">
    <source>
        <dbReference type="ARBA" id="ARBA00000885"/>
    </source>
</evidence>
<feature type="region of interest" description="Disordered" evidence="13">
    <location>
        <begin position="787"/>
        <end position="820"/>
    </location>
</feature>
<dbReference type="Gene3D" id="3.90.1750.10">
    <property type="entry name" value="Hect, E3 ligase catalytic domains"/>
    <property type="match status" value="1"/>
</dbReference>